<comment type="caution">
    <text evidence="1">The sequence shown here is derived from an EMBL/GenBank/DDBJ whole genome shotgun (WGS) entry which is preliminary data.</text>
</comment>
<keyword evidence="2" id="KW-1185">Reference proteome</keyword>
<organism evidence="1 2">
    <name type="scientific">Mythimna loreyi</name>
    <dbReference type="NCBI Taxonomy" id="667449"/>
    <lineage>
        <taxon>Eukaryota</taxon>
        <taxon>Metazoa</taxon>
        <taxon>Ecdysozoa</taxon>
        <taxon>Arthropoda</taxon>
        <taxon>Hexapoda</taxon>
        <taxon>Insecta</taxon>
        <taxon>Pterygota</taxon>
        <taxon>Neoptera</taxon>
        <taxon>Endopterygota</taxon>
        <taxon>Lepidoptera</taxon>
        <taxon>Glossata</taxon>
        <taxon>Ditrysia</taxon>
        <taxon>Noctuoidea</taxon>
        <taxon>Noctuidae</taxon>
        <taxon>Noctuinae</taxon>
        <taxon>Hadenini</taxon>
        <taxon>Mythimna</taxon>
    </lineage>
</organism>
<dbReference type="Proteomes" id="UP001231649">
    <property type="component" value="Chromosome 22"/>
</dbReference>
<evidence type="ECO:0000313" key="1">
    <source>
        <dbReference type="EMBL" id="KAJ8711574.1"/>
    </source>
</evidence>
<dbReference type="EMBL" id="CM056798">
    <property type="protein sequence ID" value="KAJ8711574.1"/>
    <property type="molecule type" value="Genomic_DNA"/>
</dbReference>
<evidence type="ECO:0000313" key="2">
    <source>
        <dbReference type="Proteomes" id="UP001231649"/>
    </source>
</evidence>
<name>A0ACC2Q8X2_9NEOP</name>
<gene>
    <name evidence="1" type="ORF">PYW08_008528</name>
</gene>
<sequence length="451" mass="53068">MIIFSLFVLHVLPAAFCYDIELQGKVKLANQYLAALRQPPEFVNLLLRFLPEKLVGKGKLPKLLRSLETAANPYMRVRVSNETQETIAQMRNQITDSPKQTQKPKLQMSHFLNYLQDMGSRVIREISTEIIKDLNIKNNITSIIAITTNDYKNMLQNYYDYVKKTESDANRDSLFLDMVETSTRLLFEEEKKLLNDIVMQESQNDHKNFKKITNELVKRSYLYRRQVMNYLCEEYKVCKEYPVISDYGAEIISEILMLDDIRFVTVLEILSKIFKQNEKIIERFTENEDRRLIMEKLQDSTKDLFTTREYFAMVRAMITQRFKPITTGSTEFKTKIEATRILLDILDKALNVEDDVIIIDIENSLQAIRSWAAHERDDIEKILDEFLKNLIMRLEHNMTKNARKEVKYLITGLLRKQTEAFYHLMKVGSKYLKGKDFHPDIDIMLSDNDSE</sequence>
<protein>
    <submittedName>
        <fullName evidence="1">Uncharacterized protein</fullName>
    </submittedName>
</protein>
<accession>A0ACC2Q8X2</accession>
<reference evidence="1" key="1">
    <citation type="submission" date="2023-03" db="EMBL/GenBank/DDBJ databases">
        <title>Chromosome-level genomes of two armyworms, Mythimna separata and Mythimna loreyi, provide insights into the biosynthesis and reception of sex pheromones.</title>
        <authorList>
            <person name="Zhao H."/>
        </authorList>
    </citation>
    <scope>NUCLEOTIDE SEQUENCE</scope>
    <source>
        <strain evidence="1">BeijingLab</strain>
    </source>
</reference>
<proteinExistence type="predicted"/>